<dbReference type="PANTHER" id="PTHR45663">
    <property type="entry name" value="GEO12009P1"/>
    <property type="match status" value="1"/>
</dbReference>
<organism evidence="2 3">
    <name type="scientific">Candidatus Pelagibacter giovannonii</name>
    <dbReference type="NCBI Taxonomy" id="2563896"/>
    <lineage>
        <taxon>Bacteria</taxon>
        <taxon>Pseudomonadati</taxon>
        <taxon>Pseudomonadota</taxon>
        <taxon>Alphaproteobacteria</taxon>
        <taxon>Candidatus Pelagibacterales</taxon>
        <taxon>Candidatus Pelagibacteraceae</taxon>
        <taxon>Candidatus Pelagibacter</taxon>
    </lineage>
</organism>
<dbReference type="InterPro" id="IPR013766">
    <property type="entry name" value="Thioredoxin_domain"/>
</dbReference>
<evidence type="ECO:0000313" key="3">
    <source>
        <dbReference type="Proteomes" id="UP000501094"/>
    </source>
</evidence>
<dbReference type="GO" id="GO:0005737">
    <property type="term" value="C:cytoplasm"/>
    <property type="evidence" value="ECO:0007669"/>
    <property type="project" value="TreeGrafter"/>
</dbReference>
<reference evidence="2 3" key="1">
    <citation type="journal article" date="2020" name="Nat. Microbiol.">
        <title>Lysogenic host-virus interactions in SAR11 marine bacteria.</title>
        <authorList>
            <person name="Morris R.M."/>
            <person name="Cain K.R."/>
            <person name="Hvorecny K.L."/>
            <person name="Kollman J.M."/>
        </authorList>
    </citation>
    <scope>NUCLEOTIDE SEQUENCE [LARGE SCALE GENOMIC DNA]</scope>
    <source>
        <strain evidence="2 3">NP1</strain>
    </source>
</reference>
<feature type="domain" description="Thioredoxin" evidence="1">
    <location>
        <begin position="1"/>
        <end position="107"/>
    </location>
</feature>
<dbReference type="AlphaFoldDB" id="A0A6H1Q1V3"/>
<gene>
    <name evidence="2" type="ORF">E5R92_03755</name>
</gene>
<evidence type="ECO:0000259" key="1">
    <source>
        <dbReference type="PROSITE" id="PS51352"/>
    </source>
</evidence>
<dbReference type="InterPro" id="IPR036249">
    <property type="entry name" value="Thioredoxin-like_sf"/>
</dbReference>
<dbReference type="Pfam" id="PF00085">
    <property type="entry name" value="Thioredoxin"/>
    <property type="match status" value="1"/>
</dbReference>
<dbReference type="Gene3D" id="3.40.30.10">
    <property type="entry name" value="Glutaredoxin"/>
    <property type="match status" value="1"/>
</dbReference>
<name>A0A6H1Q1V3_9PROT</name>
<dbReference type="SUPFAM" id="SSF52833">
    <property type="entry name" value="Thioredoxin-like"/>
    <property type="match status" value="1"/>
</dbReference>
<dbReference type="Proteomes" id="UP000501094">
    <property type="component" value="Chromosome"/>
</dbReference>
<keyword evidence="3" id="KW-1185">Reference proteome</keyword>
<sequence length="107" mass="12166">MLIDFKDENWEDKIKNEDKCVIQFSSSWCQPCQNLKPVMSTLSDSDKYKDNNFYYADIEEGGINLGSAMGIRSIPCTIVFSKGEEVERLLGFPGEAKVKEFLNKSLV</sequence>
<dbReference type="PROSITE" id="PS51352">
    <property type="entry name" value="THIOREDOXIN_2"/>
    <property type="match status" value="1"/>
</dbReference>
<proteinExistence type="predicted"/>
<dbReference type="GO" id="GO:0015035">
    <property type="term" value="F:protein-disulfide reductase activity"/>
    <property type="evidence" value="ECO:0007669"/>
    <property type="project" value="TreeGrafter"/>
</dbReference>
<dbReference type="EMBL" id="CP038852">
    <property type="protein sequence ID" value="QIZ20897.1"/>
    <property type="molecule type" value="Genomic_DNA"/>
</dbReference>
<protein>
    <submittedName>
        <fullName evidence="2">Thioredoxin</fullName>
    </submittedName>
</protein>
<dbReference type="RefSeq" id="WP_168606775.1">
    <property type="nucleotide sequence ID" value="NZ_CP038852.1"/>
</dbReference>
<dbReference type="KEGG" id="peg:E5R92_03755"/>
<dbReference type="CDD" id="cd02947">
    <property type="entry name" value="TRX_family"/>
    <property type="match status" value="1"/>
</dbReference>
<evidence type="ECO:0000313" key="2">
    <source>
        <dbReference type="EMBL" id="QIZ20897.1"/>
    </source>
</evidence>
<dbReference type="PANTHER" id="PTHR45663:SF11">
    <property type="entry name" value="GEO12009P1"/>
    <property type="match status" value="1"/>
</dbReference>
<accession>A0A6H1Q1V3</accession>